<feature type="compositionally biased region" description="Basic and acidic residues" evidence="15">
    <location>
        <begin position="416"/>
        <end position="427"/>
    </location>
</feature>
<keyword evidence="14" id="KW-0349">Heme</keyword>
<evidence type="ECO:0000256" key="8">
    <source>
        <dbReference type="ARBA" id="ARBA00022729"/>
    </source>
</evidence>
<evidence type="ECO:0000256" key="11">
    <source>
        <dbReference type="ARBA" id="ARBA00023157"/>
    </source>
</evidence>
<keyword evidence="14" id="KW-0479">Metal-binding</keyword>
<dbReference type="InterPro" id="IPR052337">
    <property type="entry name" value="SAT4-like"/>
</dbReference>
<accession>A0A3D8QF54</accession>
<feature type="disulfide bond" evidence="14">
    <location>
        <begin position="24"/>
        <end position="31"/>
    </location>
</feature>
<feature type="region of interest" description="Disordered" evidence="15">
    <location>
        <begin position="354"/>
        <end position="387"/>
    </location>
</feature>
<dbReference type="OrthoDB" id="2496787at2759"/>
<comment type="caution">
    <text evidence="18">The sequence shown here is derived from an EMBL/GenBank/DDBJ whole genome shotgun (WGS) entry which is preliminary data.</text>
</comment>
<evidence type="ECO:0000256" key="14">
    <source>
        <dbReference type="PROSITE-ProRule" id="PRU01356"/>
    </source>
</evidence>
<evidence type="ECO:0000256" key="13">
    <source>
        <dbReference type="ARBA" id="ARBA00038359"/>
    </source>
</evidence>
<dbReference type="GeneID" id="38121283"/>
<feature type="disulfide bond" evidence="14">
    <location>
        <begin position="33"/>
        <end position="66"/>
    </location>
</feature>
<proteinExistence type="inferred from homology"/>
<keyword evidence="7 16" id="KW-0812">Transmembrane</keyword>
<keyword evidence="14" id="KW-0408">Iron</keyword>
<evidence type="ECO:0000256" key="3">
    <source>
        <dbReference type="ARBA" id="ARBA00004613"/>
    </source>
</evidence>
<feature type="transmembrane region" description="Helical" evidence="16">
    <location>
        <begin position="270"/>
        <end position="289"/>
    </location>
</feature>
<reference evidence="18 19" key="1">
    <citation type="journal article" date="2018" name="IMA Fungus">
        <title>IMA Genome-F 9: Draft genome sequence of Annulohypoxylon stygium, Aspergillus mulundensis, Berkeleyomyces basicola (syn. Thielaviopsis basicola), Ceratocystis smalleyi, two Cercospora beticola strains, Coleophoma cylindrospora, Fusarium fracticaudum, Phialophora cf. hyalina, and Morchella septimelata.</title>
        <authorList>
            <person name="Wingfield B.D."/>
            <person name="Bills G.F."/>
            <person name="Dong Y."/>
            <person name="Huang W."/>
            <person name="Nel W.J."/>
            <person name="Swalarsk-Parry B.S."/>
            <person name="Vaghefi N."/>
            <person name="Wilken P.M."/>
            <person name="An Z."/>
            <person name="de Beer Z.W."/>
            <person name="De Vos L."/>
            <person name="Chen L."/>
            <person name="Duong T.A."/>
            <person name="Gao Y."/>
            <person name="Hammerbacher A."/>
            <person name="Kikkert J.R."/>
            <person name="Li Y."/>
            <person name="Li H."/>
            <person name="Li K."/>
            <person name="Li Q."/>
            <person name="Liu X."/>
            <person name="Ma X."/>
            <person name="Naidoo K."/>
            <person name="Pethybridge S.J."/>
            <person name="Sun J."/>
            <person name="Steenkamp E.T."/>
            <person name="van der Nest M.A."/>
            <person name="van Wyk S."/>
            <person name="Wingfield M.J."/>
            <person name="Xiong C."/>
            <person name="Yue Q."/>
            <person name="Zhang X."/>
        </authorList>
    </citation>
    <scope>NUCLEOTIDE SEQUENCE [LARGE SCALE GENOMIC DNA]</scope>
    <source>
        <strain evidence="18 19">DSM 5745</strain>
    </source>
</reference>
<name>A0A3D8QF54_9EURO</name>
<dbReference type="GO" id="GO:0005576">
    <property type="term" value="C:extracellular region"/>
    <property type="evidence" value="ECO:0007669"/>
    <property type="project" value="UniProtKB-SubCell"/>
</dbReference>
<keyword evidence="5" id="KW-0964">Secreted</keyword>
<dbReference type="Proteomes" id="UP000256690">
    <property type="component" value="Unassembled WGS sequence"/>
</dbReference>
<dbReference type="PANTHER" id="PTHR33048">
    <property type="entry name" value="PTH11-LIKE INTEGRAL MEMBRANE PROTEIN (AFU_ORTHOLOGUE AFUA_5G11245)"/>
    <property type="match status" value="1"/>
</dbReference>
<organism evidence="18 19">
    <name type="scientific">Aspergillus mulundensis</name>
    <dbReference type="NCBI Taxonomy" id="1810919"/>
    <lineage>
        <taxon>Eukaryota</taxon>
        <taxon>Fungi</taxon>
        <taxon>Dikarya</taxon>
        <taxon>Ascomycota</taxon>
        <taxon>Pezizomycotina</taxon>
        <taxon>Eurotiomycetes</taxon>
        <taxon>Eurotiomycetidae</taxon>
        <taxon>Eurotiales</taxon>
        <taxon>Aspergillaceae</taxon>
        <taxon>Aspergillus</taxon>
        <taxon>Aspergillus subgen. Nidulantes</taxon>
    </lineage>
</organism>
<dbReference type="PROSITE" id="PS52012">
    <property type="entry name" value="CFEM"/>
    <property type="match status" value="1"/>
</dbReference>
<evidence type="ECO:0000256" key="16">
    <source>
        <dbReference type="SAM" id="Phobius"/>
    </source>
</evidence>
<feature type="domain" description="CFEM" evidence="17">
    <location>
        <begin position="1"/>
        <end position="93"/>
    </location>
</feature>
<feature type="disulfide bond" evidence="14">
    <location>
        <begin position="10"/>
        <end position="50"/>
    </location>
</feature>
<keyword evidence="12" id="KW-0449">Lipoprotein</keyword>
<comment type="similarity">
    <text evidence="4">Belongs to the RBT5 family.</text>
</comment>
<feature type="transmembrane region" description="Helical" evidence="16">
    <location>
        <begin position="110"/>
        <end position="129"/>
    </location>
</feature>
<dbReference type="Pfam" id="PF05730">
    <property type="entry name" value="CFEM"/>
    <property type="match status" value="1"/>
</dbReference>
<feature type="disulfide bond" evidence="14">
    <location>
        <begin position="14"/>
        <end position="45"/>
    </location>
</feature>
<dbReference type="SMART" id="SM00747">
    <property type="entry name" value="CFEM"/>
    <property type="match status" value="1"/>
</dbReference>
<keyword evidence="19" id="KW-1185">Reference proteome</keyword>
<dbReference type="Pfam" id="PF20684">
    <property type="entry name" value="Fung_rhodopsin"/>
    <property type="match status" value="1"/>
</dbReference>
<dbReference type="GO" id="GO:0046872">
    <property type="term" value="F:metal ion binding"/>
    <property type="evidence" value="ECO:0007669"/>
    <property type="project" value="UniProtKB-UniRule"/>
</dbReference>
<dbReference type="STRING" id="1810919.A0A3D8QF54"/>
<sequence length="439" mass="48137">MEIPPDVPTCALTCLISAIGNSTCSFTDLDCVCGDAQLNAQSTACVLGSCSVMESLTAKNMTYTLCQYPYSDDTHVFPVTNIVGIVVAIVSVAMRLTSRAMDKRLGWDDLLIFVALLFAAAISGIGIKLKDTGLGKDIWAVPFDDIRKTLKLFFIEEELYGACIAIVKCSMLMLYLRLFPNRGLRIAVYITLTVTIMWGLGAVFVLLGSCQPISHYWNEWDGEHEGKCISQNDILLAHSIINILLDVVITIMPLPIVVKLHMPLGKRLGVMLMFGVGIVVTIISIMRLVKTVGFNSTQNPTKDFVPVGIWSLLEFDVAIMCACMPAIRTLFIRLFKPPTDTYAYGSNRYNYKGSGASGSHSGNGSRARYSTHIPSKAHNNPPNLDSVGGIRLEQEFIRLEEVEGEDADADAGWSKQDTHHSYEDARSHSAAQLVRKGTP</sequence>
<keyword evidence="11 14" id="KW-1015">Disulfide bond</keyword>
<keyword evidence="6" id="KW-0336">GPI-anchor</keyword>
<evidence type="ECO:0000313" key="18">
    <source>
        <dbReference type="EMBL" id="RDW60455.1"/>
    </source>
</evidence>
<evidence type="ECO:0000256" key="15">
    <source>
        <dbReference type="SAM" id="MobiDB-lite"/>
    </source>
</evidence>
<evidence type="ECO:0000256" key="5">
    <source>
        <dbReference type="ARBA" id="ARBA00022525"/>
    </source>
</evidence>
<dbReference type="GO" id="GO:0098552">
    <property type="term" value="C:side of membrane"/>
    <property type="evidence" value="ECO:0007669"/>
    <property type="project" value="UniProtKB-KW"/>
</dbReference>
<evidence type="ECO:0000256" key="1">
    <source>
        <dbReference type="ARBA" id="ARBA00004141"/>
    </source>
</evidence>
<keyword evidence="9 16" id="KW-1133">Transmembrane helix</keyword>
<comment type="similarity">
    <text evidence="13">Belongs to the SAT4 family.</text>
</comment>
<evidence type="ECO:0000256" key="7">
    <source>
        <dbReference type="ARBA" id="ARBA00022692"/>
    </source>
</evidence>
<dbReference type="AlphaFoldDB" id="A0A3D8QF54"/>
<protein>
    <recommendedName>
        <fullName evidence="17">CFEM domain-containing protein</fullName>
    </recommendedName>
</protein>
<feature type="transmembrane region" description="Helical" evidence="16">
    <location>
        <begin position="79"/>
        <end position="98"/>
    </location>
</feature>
<feature type="transmembrane region" description="Helical" evidence="16">
    <location>
        <begin position="186"/>
        <end position="214"/>
    </location>
</feature>
<dbReference type="EMBL" id="PVWQ01000018">
    <property type="protein sequence ID" value="RDW60455.1"/>
    <property type="molecule type" value="Genomic_DNA"/>
</dbReference>
<keyword evidence="10 16" id="KW-0472">Membrane</keyword>
<evidence type="ECO:0000256" key="2">
    <source>
        <dbReference type="ARBA" id="ARBA00004589"/>
    </source>
</evidence>
<feature type="region of interest" description="Disordered" evidence="15">
    <location>
        <begin position="403"/>
        <end position="439"/>
    </location>
</feature>
<evidence type="ECO:0000256" key="4">
    <source>
        <dbReference type="ARBA" id="ARBA00010031"/>
    </source>
</evidence>
<keyword evidence="8" id="KW-0732">Signal</keyword>
<dbReference type="PANTHER" id="PTHR33048:SF143">
    <property type="entry name" value="EXTRACELLULAR MEMBRANE PROTEIN CFEM DOMAIN-CONTAINING PROTEIN-RELATED"/>
    <property type="match status" value="1"/>
</dbReference>
<feature type="binding site" description="axial binding residue" evidence="14">
    <location>
        <position position="28"/>
    </location>
    <ligand>
        <name>heme</name>
        <dbReference type="ChEBI" id="CHEBI:30413"/>
    </ligand>
    <ligandPart>
        <name>Fe</name>
        <dbReference type="ChEBI" id="CHEBI:18248"/>
    </ligandPart>
</feature>
<dbReference type="InterPro" id="IPR049326">
    <property type="entry name" value="Rhodopsin_dom_fungi"/>
</dbReference>
<dbReference type="RefSeq" id="XP_026598567.1">
    <property type="nucleotide sequence ID" value="XM_026752929.1"/>
</dbReference>
<feature type="compositionally biased region" description="Low complexity" evidence="15">
    <location>
        <begin position="354"/>
        <end position="365"/>
    </location>
</feature>
<gene>
    <name evidence="18" type="ORF">DSM5745_10913</name>
</gene>
<feature type="transmembrane region" description="Helical" evidence="16">
    <location>
        <begin position="234"/>
        <end position="258"/>
    </location>
</feature>
<evidence type="ECO:0000259" key="17">
    <source>
        <dbReference type="PROSITE" id="PS52012"/>
    </source>
</evidence>
<dbReference type="InterPro" id="IPR008427">
    <property type="entry name" value="Extracellular_membr_CFEM_dom"/>
</dbReference>
<evidence type="ECO:0000256" key="10">
    <source>
        <dbReference type="ARBA" id="ARBA00023136"/>
    </source>
</evidence>
<evidence type="ECO:0000256" key="12">
    <source>
        <dbReference type="ARBA" id="ARBA00023288"/>
    </source>
</evidence>
<comment type="subcellular location">
    <subcellularLocation>
        <location evidence="2">Membrane</location>
        <topology evidence="2">Lipid-anchor</topology>
        <topology evidence="2">GPI-anchor</topology>
    </subcellularLocation>
    <subcellularLocation>
        <location evidence="1">Membrane</location>
        <topology evidence="1">Multi-pass membrane protein</topology>
    </subcellularLocation>
    <subcellularLocation>
        <location evidence="3">Secreted</location>
    </subcellularLocation>
</comment>
<feature type="transmembrane region" description="Helical" evidence="16">
    <location>
        <begin position="309"/>
        <end position="327"/>
    </location>
</feature>
<keyword evidence="6" id="KW-0325">Glycoprotein</keyword>
<feature type="transmembrane region" description="Helical" evidence="16">
    <location>
        <begin position="159"/>
        <end position="179"/>
    </location>
</feature>
<evidence type="ECO:0000256" key="6">
    <source>
        <dbReference type="ARBA" id="ARBA00022622"/>
    </source>
</evidence>
<evidence type="ECO:0000313" key="19">
    <source>
        <dbReference type="Proteomes" id="UP000256690"/>
    </source>
</evidence>
<evidence type="ECO:0000256" key="9">
    <source>
        <dbReference type="ARBA" id="ARBA00022989"/>
    </source>
</evidence>